<dbReference type="InterPro" id="IPR009006">
    <property type="entry name" value="Ala_racemase/Decarboxylase_C"/>
</dbReference>
<evidence type="ECO:0000313" key="4">
    <source>
        <dbReference type="Proteomes" id="UP000694871"/>
    </source>
</evidence>
<keyword evidence="4" id="KW-1185">Reference proteome</keyword>
<dbReference type="Gene3D" id="2.40.37.10">
    <property type="entry name" value="Lyase, Ornithine Decarboxylase, Chain A, domain 1"/>
    <property type="match status" value="1"/>
</dbReference>
<dbReference type="Proteomes" id="UP000694871">
    <property type="component" value="Unplaced"/>
</dbReference>
<proteinExistence type="predicted"/>
<evidence type="ECO:0000256" key="2">
    <source>
        <dbReference type="ARBA" id="ARBA00023115"/>
    </source>
</evidence>
<dbReference type="CDD" id="cd00622">
    <property type="entry name" value="PLPDE_III_ODC"/>
    <property type="match status" value="1"/>
</dbReference>
<dbReference type="SUPFAM" id="SSF51419">
    <property type="entry name" value="PLP-binding barrel"/>
    <property type="match status" value="1"/>
</dbReference>
<gene>
    <name evidence="5" type="primary">AZIN2</name>
</gene>
<dbReference type="InterPro" id="IPR000183">
    <property type="entry name" value="Orn/DAP/Arg_de-COase"/>
</dbReference>
<dbReference type="InterPro" id="IPR029066">
    <property type="entry name" value="PLP-binding_barrel"/>
</dbReference>
<dbReference type="Gene3D" id="3.20.20.10">
    <property type="entry name" value="Alanine racemase"/>
    <property type="match status" value="1"/>
</dbReference>
<dbReference type="InterPro" id="IPR022653">
    <property type="entry name" value="De-COase2_pyr-phos_BS"/>
</dbReference>
<reference evidence="5" key="1">
    <citation type="submission" date="2025-08" db="UniProtKB">
        <authorList>
            <consortium name="RefSeq"/>
        </authorList>
    </citation>
    <scope>IDENTIFICATION</scope>
</reference>
<dbReference type="Pfam" id="PF02784">
    <property type="entry name" value="Orn_Arg_deC_N"/>
    <property type="match status" value="1"/>
</dbReference>
<dbReference type="GeneID" id="107115955"/>
<name>A0ABM1KHQ7_GEKJA</name>
<evidence type="ECO:0000259" key="3">
    <source>
        <dbReference type="Pfam" id="PF02784"/>
    </source>
</evidence>
<dbReference type="PRINTS" id="PR01182">
    <property type="entry name" value="ORNDCRBXLASE"/>
</dbReference>
<dbReference type="InterPro" id="IPR002433">
    <property type="entry name" value="Orn_de-COase"/>
</dbReference>
<sequence>MAGYLDELDVTMVEEGFTMKDLMESLLKEASQRGSQEAFFVADLGDVVKKHLRLLKALPRVKPFYAPKCNCSKGVVQMLAGLGVGFGCANKPELALAKSAGVPPNRIICTGPCKQISQIKYAASQGVQLMTFDNEVELGKVARNHPSARMILSLATDESRSSGHPTMRFGATLKSCRHLLETAKDMNVEVVGVSFHIRSGCTDPQIFTQSIADAHLVFKMGAELGYKMCLLGIGGGFPGAEETRGRFEETTTVVNSALDLHFPEGCGVEIIAELGRYYVDSAFTFAVNVVAKKEVPLDQLGSDEEDPRRKKSFVYHLNDGVYGSFSSVIFNNTCPVPVLHKKLSPDPPLYSSSLWGPTTDGLDRIAESMELPELHIGDWLIFETMGANTRTASSSLSGAQPARIYYAMSRVAWEAVQFLQGKLLLPPEEEDRESTCAPLSCGWEITDTLCVAPVFAPASIILPAPPAFSALKWELFFSPQRGVVFKYAT</sequence>
<dbReference type="PROSITE" id="PS00878">
    <property type="entry name" value="ODR_DC_2_1"/>
    <property type="match status" value="1"/>
</dbReference>
<dbReference type="SUPFAM" id="SSF50621">
    <property type="entry name" value="Alanine racemase C-terminal domain-like"/>
    <property type="match status" value="1"/>
</dbReference>
<dbReference type="PANTHER" id="PTHR11482:SF4">
    <property type="entry name" value="ANTIZYME INHIBITOR 2"/>
    <property type="match status" value="1"/>
</dbReference>
<dbReference type="PRINTS" id="PR01179">
    <property type="entry name" value="ODADCRBXLASE"/>
</dbReference>
<accession>A0ABM1KHQ7</accession>
<organism evidence="4 5">
    <name type="scientific">Gekko japonicus</name>
    <name type="common">Schlegel's Japanese gecko</name>
    <dbReference type="NCBI Taxonomy" id="146911"/>
    <lineage>
        <taxon>Eukaryota</taxon>
        <taxon>Metazoa</taxon>
        <taxon>Chordata</taxon>
        <taxon>Craniata</taxon>
        <taxon>Vertebrata</taxon>
        <taxon>Euteleostomi</taxon>
        <taxon>Lepidosauria</taxon>
        <taxon>Squamata</taxon>
        <taxon>Bifurcata</taxon>
        <taxon>Gekkota</taxon>
        <taxon>Gekkonidae</taxon>
        <taxon>Gekkoninae</taxon>
        <taxon>Gekko</taxon>
    </lineage>
</organism>
<feature type="domain" description="Orn/DAP/Arg decarboxylase 2 N-terminal" evidence="3">
    <location>
        <begin position="44"/>
        <end position="279"/>
    </location>
</feature>
<keyword evidence="1" id="KW-0663">Pyridoxal phosphate</keyword>
<evidence type="ECO:0000256" key="1">
    <source>
        <dbReference type="ARBA" id="ARBA00022898"/>
    </source>
</evidence>
<dbReference type="InterPro" id="IPR022644">
    <property type="entry name" value="De-COase2_N"/>
</dbReference>
<dbReference type="PANTHER" id="PTHR11482">
    <property type="entry name" value="ARGININE/DIAMINOPIMELATE/ORNITHINE DECARBOXYLASE"/>
    <property type="match status" value="1"/>
</dbReference>
<keyword evidence="2" id="KW-0620">Polyamine biosynthesis</keyword>
<dbReference type="RefSeq" id="XP_015273244.1">
    <property type="nucleotide sequence ID" value="XM_015417758.1"/>
</dbReference>
<evidence type="ECO:0000313" key="5">
    <source>
        <dbReference type="RefSeq" id="XP_015273244.1"/>
    </source>
</evidence>
<protein>
    <submittedName>
        <fullName evidence="5">Antizyme inhibitor 2 isoform X1</fullName>
    </submittedName>
</protein>